<dbReference type="InterPro" id="IPR007409">
    <property type="entry name" value="Restrct_endonuc_type1_HsdR_N"/>
</dbReference>
<keyword evidence="2" id="KW-0378">Hydrolase</keyword>
<proteinExistence type="predicted"/>
<evidence type="ECO:0000259" key="1">
    <source>
        <dbReference type="SMART" id="SM00487"/>
    </source>
</evidence>
<dbReference type="EMBL" id="CP036263">
    <property type="protein sequence ID" value="QDS99313.1"/>
    <property type="molecule type" value="Genomic_DNA"/>
</dbReference>
<dbReference type="SUPFAM" id="SSF52540">
    <property type="entry name" value="P-loop containing nucleoside triphosphate hydrolases"/>
    <property type="match status" value="1"/>
</dbReference>
<dbReference type="GO" id="GO:0009035">
    <property type="term" value="F:type I site-specific deoxyribonuclease activity"/>
    <property type="evidence" value="ECO:0007669"/>
    <property type="project" value="UniProtKB-EC"/>
</dbReference>
<dbReference type="Gene3D" id="3.90.1570.50">
    <property type="match status" value="1"/>
</dbReference>
<dbReference type="GO" id="GO:0009307">
    <property type="term" value="P:DNA restriction-modification system"/>
    <property type="evidence" value="ECO:0007669"/>
    <property type="project" value="UniProtKB-KW"/>
</dbReference>
<dbReference type="Pfam" id="PF04313">
    <property type="entry name" value="HSDR_N"/>
    <property type="match status" value="1"/>
</dbReference>
<dbReference type="Proteomes" id="UP000319852">
    <property type="component" value="Chromosome"/>
</dbReference>
<dbReference type="InterPro" id="IPR014001">
    <property type="entry name" value="Helicase_ATP-bd"/>
</dbReference>
<dbReference type="PANTHER" id="PTHR42927">
    <property type="entry name" value="HELICASE SUPERFAMILY 1 AND 2 DOMAIN-CONTAINING PROTEIN"/>
    <property type="match status" value="1"/>
</dbReference>
<dbReference type="AlphaFoldDB" id="A0A517MWR1"/>
<feature type="domain" description="Helicase ATP-binding" evidence="1">
    <location>
        <begin position="275"/>
        <end position="521"/>
    </location>
</feature>
<dbReference type="InterPro" id="IPR027417">
    <property type="entry name" value="P-loop_NTPase"/>
</dbReference>
<keyword evidence="3" id="KW-1185">Reference proteome</keyword>
<dbReference type="RefSeq" id="WP_145060550.1">
    <property type="nucleotide sequence ID" value="NZ_CP036263.1"/>
</dbReference>
<dbReference type="InterPro" id="IPR040980">
    <property type="entry name" value="SWI2_SNF2"/>
</dbReference>
<dbReference type="Pfam" id="PF22679">
    <property type="entry name" value="T1R_D3-like"/>
    <property type="match status" value="1"/>
</dbReference>
<dbReference type="PANTHER" id="PTHR42927:SF1">
    <property type="entry name" value="HELICASE SUPERFAMILY 1 AND 2 DOMAIN-CONTAINING PROTEIN"/>
    <property type="match status" value="1"/>
</dbReference>
<dbReference type="EC" id="3.1.21.3" evidence="2"/>
<dbReference type="REBASE" id="356473">
    <property type="entry name" value="Pba15A2ORF26310P"/>
</dbReference>
<protein>
    <submittedName>
        <fullName evidence="2">Type-1 restriction enzyme R protein</fullName>
        <ecNumber evidence="2">3.1.21.3</ecNumber>
    </submittedName>
</protein>
<organism evidence="2 3">
    <name type="scientific">Adhaeretor mobilis</name>
    <dbReference type="NCBI Taxonomy" id="1930276"/>
    <lineage>
        <taxon>Bacteria</taxon>
        <taxon>Pseudomonadati</taxon>
        <taxon>Planctomycetota</taxon>
        <taxon>Planctomycetia</taxon>
        <taxon>Pirellulales</taxon>
        <taxon>Lacipirellulaceae</taxon>
        <taxon>Adhaeretor</taxon>
    </lineage>
</organism>
<dbReference type="SMART" id="SM00487">
    <property type="entry name" value="DEXDc"/>
    <property type="match status" value="1"/>
</dbReference>
<dbReference type="OrthoDB" id="9758243at2"/>
<dbReference type="InterPro" id="IPR055180">
    <property type="entry name" value="HsdR_RecA-like_helicase_dom_2"/>
</dbReference>
<name>A0A517MWR1_9BACT</name>
<evidence type="ECO:0000313" key="3">
    <source>
        <dbReference type="Proteomes" id="UP000319852"/>
    </source>
</evidence>
<dbReference type="KEGG" id="amob:HG15A2_26350"/>
<dbReference type="GO" id="GO:0005524">
    <property type="term" value="F:ATP binding"/>
    <property type="evidence" value="ECO:0007669"/>
    <property type="project" value="UniProtKB-KW"/>
</dbReference>
<dbReference type="Gene3D" id="3.40.50.300">
    <property type="entry name" value="P-loop containing nucleotide triphosphate hydrolases"/>
    <property type="match status" value="2"/>
</dbReference>
<accession>A0A517MWR1</accession>
<gene>
    <name evidence="2" type="primary">hsdR</name>
    <name evidence="2" type="ORF">HG15A2_26350</name>
</gene>
<sequence length="1013" mass="115471">MSNTATKEAAFETVIDTHLVDHGYVSVPSPAFDCELAIFPEVVLGFIRETQPKEWSRLHKLHGERTGDQIIADLCKWMDSHGSLATLRHGFKCYGRTLRVAFFKPAHGMNPDLAAKYAANRVGVTRQLYYKSDSKKSIDVVLSVNGIPLVTIELKNPMTGQTVDNAKRQYQNDRDPNDPIFLFKRRTLVHFAADPDLVFMTTRLAGTATYFLPFNRGNKGGAGNPADPAGRSYKTAYLWEQVFERDSFLDLLARFLHLQIEDKRTEDGTKVRRETMIFPRYHQLDAVRKLVAATEKKGPGTNYLVEHSAGSGKSNTIAWLAHRLSSLHNTKDERIFDSVIVVTDRVVLDQQLQDTVYQFEHRMGVVQKIDDDSRQLAEALENSVPLIITTLQKFPFVSRQLLKMAEERGEEASGLLPTRKCAVVIDEAHSSQSGETSTELKAVLGGEDLADRAKKAAEEDGESKLEELYRSMAKRSRQANLSFFAFTATPKHKTLKVFGSDREPHRYTMRQAIEEGFILDVLRNYVTYATYFHLLRASDDDPNVERKKAARALARYLKLHPHNVAQKTQIMVEHFHAVTRHKIGGRAKAMVVTGSRLEAVRYKQAFDKYIRERKYPIKTLVAFSGTVTDDKLKDVSYTEVEMNDGVKEKELPEAFGTPDYQVLLVAEKYQTGFDQPLLHTMFIDKRLSGIQAVQTLSRLNRTHPLKEDTFVLDFVKDNRDEVQTAFKTYFDGAELGEDVDPAKMYEVKAELDASGVYLAEEVERFAAIYYKPRRKQSPADHQAMNATLDPAVSRFKVKQSDDNDEAELWRGKLAAYRNLYAFLSQVIPYQDSDLEKLYTYLRHLAPKLPKRQTGPTYEFDDEVRLDYYRLQKISEGSISLADAELRQLDGPVEVGTGIVREEEVPLSRLIDVVNDRFGTDFTDADQLFFDQLVEEAMRDEGLKRAAEVNPADKFELVFKNLLEALFIERIDQNQDIFARFMNDDLFQKLITAGLSEETYRRLRGMPNTDTPKK</sequence>
<reference evidence="2 3" key="1">
    <citation type="submission" date="2019-02" db="EMBL/GenBank/DDBJ databases">
        <title>Deep-cultivation of Planctomycetes and their phenomic and genomic characterization uncovers novel biology.</title>
        <authorList>
            <person name="Wiegand S."/>
            <person name="Jogler M."/>
            <person name="Boedeker C."/>
            <person name="Pinto D."/>
            <person name="Vollmers J."/>
            <person name="Rivas-Marin E."/>
            <person name="Kohn T."/>
            <person name="Peeters S.H."/>
            <person name="Heuer A."/>
            <person name="Rast P."/>
            <person name="Oberbeckmann S."/>
            <person name="Bunk B."/>
            <person name="Jeske O."/>
            <person name="Meyerdierks A."/>
            <person name="Storesund J.E."/>
            <person name="Kallscheuer N."/>
            <person name="Luecker S."/>
            <person name="Lage O.M."/>
            <person name="Pohl T."/>
            <person name="Merkel B.J."/>
            <person name="Hornburger P."/>
            <person name="Mueller R.-W."/>
            <person name="Bruemmer F."/>
            <person name="Labrenz M."/>
            <person name="Spormann A.M."/>
            <person name="Op den Camp H."/>
            <person name="Overmann J."/>
            <person name="Amann R."/>
            <person name="Jetten M.S.M."/>
            <person name="Mascher T."/>
            <person name="Medema M.H."/>
            <person name="Devos D.P."/>
            <person name="Kaster A.-K."/>
            <person name="Ovreas L."/>
            <person name="Rohde M."/>
            <person name="Galperin M.Y."/>
            <person name="Jogler C."/>
        </authorList>
    </citation>
    <scope>NUCLEOTIDE SEQUENCE [LARGE SCALE GENOMIC DNA]</scope>
    <source>
        <strain evidence="2 3">HG15A2</strain>
    </source>
</reference>
<dbReference type="GO" id="GO:0003677">
    <property type="term" value="F:DNA binding"/>
    <property type="evidence" value="ECO:0007669"/>
    <property type="project" value="UniProtKB-KW"/>
</dbReference>
<dbReference type="Pfam" id="PF18766">
    <property type="entry name" value="SWI2_SNF2"/>
    <property type="match status" value="1"/>
</dbReference>
<evidence type="ECO:0000313" key="2">
    <source>
        <dbReference type="EMBL" id="QDS99313.1"/>
    </source>
</evidence>